<dbReference type="Pfam" id="PF13546">
    <property type="entry name" value="DDE_5"/>
    <property type="match status" value="1"/>
</dbReference>
<sequence length="322" mass="36825">MEFCDDYSSYFISQGRNRTLHARQYLSGLLGDIRRKNIERIGEKIDQVDYQLVHNFVSESNWNHRALVDQMARDANTLLGGNSESMLLLDEISFLKKGTRSVGVARQYCGCSGKIENGQVSVLGVLGCQRDATIIDYRLYLPEAWTQDCERMDRAHVPADERTFKTKPELAWEIIENAINQGLEFNWVGMDSLYGSNSKLLAKLEEQGLRYVADVRSNQKFYVRDVSGALVYQCVDRLWIERGGEQAEHVHFRNATKGPLHAQVLRIALYDHDGCQNQRCLVISCDGTGAIKYSLTNDQASAVQLCYRQHQRYWIERAIQEA</sequence>
<dbReference type="Proteomes" id="UP001225316">
    <property type="component" value="Unassembled WGS sequence"/>
</dbReference>
<dbReference type="NCBIfam" id="NF033540">
    <property type="entry name" value="transpos_IS701"/>
    <property type="match status" value="1"/>
</dbReference>
<accession>A0ABU1APU6</accession>
<dbReference type="InterPro" id="IPR038721">
    <property type="entry name" value="IS701-like_DDE_dom"/>
</dbReference>
<dbReference type="RefSeq" id="WP_308948180.1">
    <property type="nucleotide sequence ID" value="NZ_JARXHW010000002.1"/>
</dbReference>
<name>A0ABU1APU6_9BACT</name>
<dbReference type="InterPro" id="IPR039365">
    <property type="entry name" value="IS701-like"/>
</dbReference>
<reference evidence="2 3" key="1">
    <citation type="submission" date="2023-04" db="EMBL/GenBank/DDBJ databases">
        <title>A novel bacteria isolated from coastal sediment.</title>
        <authorList>
            <person name="Liu X.-J."/>
            <person name="Du Z.-J."/>
        </authorList>
    </citation>
    <scope>NUCLEOTIDE SEQUENCE [LARGE SCALE GENOMIC DNA]</scope>
    <source>
        <strain evidence="2 3">SDUM461003</strain>
    </source>
</reference>
<evidence type="ECO:0000313" key="2">
    <source>
        <dbReference type="EMBL" id="MDQ8206176.1"/>
    </source>
</evidence>
<proteinExistence type="predicted"/>
<dbReference type="PANTHER" id="PTHR33627">
    <property type="entry name" value="TRANSPOSASE"/>
    <property type="match status" value="1"/>
</dbReference>
<protein>
    <submittedName>
        <fullName evidence="2">IS701 family transposase</fullName>
    </submittedName>
</protein>
<keyword evidence="3" id="KW-1185">Reference proteome</keyword>
<evidence type="ECO:0000259" key="1">
    <source>
        <dbReference type="Pfam" id="PF13546"/>
    </source>
</evidence>
<dbReference type="EMBL" id="JARXHW010000002">
    <property type="protein sequence ID" value="MDQ8206176.1"/>
    <property type="molecule type" value="Genomic_DNA"/>
</dbReference>
<feature type="domain" description="Transposase IS701-like DDE" evidence="1">
    <location>
        <begin position="18"/>
        <end position="225"/>
    </location>
</feature>
<dbReference type="PANTHER" id="PTHR33627:SF1">
    <property type="entry name" value="TRANSPOSASE"/>
    <property type="match status" value="1"/>
</dbReference>
<evidence type="ECO:0000313" key="3">
    <source>
        <dbReference type="Proteomes" id="UP001225316"/>
    </source>
</evidence>
<gene>
    <name evidence="2" type="ORF">QEH52_01550</name>
</gene>
<comment type="caution">
    <text evidence="2">The sequence shown here is derived from an EMBL/GenBank/DDBJ whole genome shotgun (WGS) entry which is preliminary data.</text>
</comment>
<organism evidence="2 3">
    <name type="scientific">Thalassobacterium maritimum</name>
    <dbReference type="NCBI Taxonomy" id="3041265"/>
    <lineage>
        <taxon>Bacteria</taxon>
        <taxon>Pseudomonadati</taxon>
        <taxon>Verrucomicrobiota</taxon>
        <taxon>Opitutia</taxon>
        <taxon>Puniceicoccales</taxon>
        <taxon>Coraliomargaritaceae</taxon>
        <taxon>Thalassobacterium</taxon>
    </lineage>
</organism>